<evidence type="ECO:0000259" key="7">
    <source>
        <dbReference type="PROSITE" id="PS51263"/>
    </source>
</evidence>
<dbReference type="Pfam" id="PF24681">
    <property type="entry name" value="Kelch_KLHDC2_KLHL20_DRC7"/>
    <property type="match status" value="1"/>
</dbReference>
<dbReference type="GO" id="GO:0019005">
    <property type="term" value="C:SCF ubiquitin ligase complex"/>
    <property type="evidence" value="ECO:0007669"/>
    <property type="project" value="TreeGrafter"/>
</dbReference>
<keyword evidence="9" id="KW-1185">Reference proteome</keyword>
<dbReference type="FunFam" id="3.40.20.10:FF:000026">
    <property type="entry name" value="Glia maturation factor"/>
    <property type="match status" value="1"/>
</dbReference>
<dbReference type="PROSITE" id="PS50181">
    <property type="entry name" value="FBOX"/>
    <property type="match status" value="1"/>
</dbReference>
<evidence type="ECO:0000313" key="8">
    <source>
        <dbReference type="EMBL" id="CAJ0596718.1"/>
    </source>
</evidence>
<evidence type="ECO:0000259" key="6">
    <source>
        <dbReference type="PROSITE" id="PS50181"/>
    </source>
</evidence>
<dbReference type="Proteomes" id="UP001176961">
    <property type="component" value="Unassembled WGS sequence"/>
</dbReference>
<proteinExistence type="inferred from homology"/>
<dbReference type="PANTHER" id="PTHR46432">
    <property type="entry name" value="F-BOX ONLY PROTEIN 42"/>
    <property type="match status" value="1"/>
</dbReference>
<dbReference type="GO" id="GO:1990756">
    <property type="term" value="F:ubiquitin-like ligase-substrate adaptor activity"/>
    <property type="evidence" value="ECO:0007669"/>
    <property type="project" value="TreeGrafter"/>
</dbReference>
<dbReference type="PANTHER" id="PTHR46432:SF1">
    <property type="entry name" value="F-BOX ONLY PROTEIN 42"/>
    <property type="match status" value="1"/>
</dbReference>
<evidence type="ECO:0000256" key="2">
    <source>
        <dbReference type="ARBA" id="ARBA00004496"/>
    </source>
</evidence>
<dbReference type="Gene3D" id="2.120.10.80">
    <property type="entry name" value="Kelch-type beta propeller"/>
    <property type="match status" value="1"/>
</dbReference>
<protein>
    <recommendedName>
        <fullName evidence="10">F-box domain-containing protein</fullName>
    </recommendedName>
</protein>
<keyword evidence="5" id="KW-0539">Nucleus</keyword>
<evidence type="ECO:0000256" key="3">
    <source>
        <dbReference type="ARBA" id="ARBA00010055"/>
    </source>
</evidence>
<dbReference type="InterPro" id="IPR011171">
    <property type="entry name" value="GMF"/>
</dbReference>
<dbReference type="GO" id="GO:0071933">
    <property type="term" value="F:Arp2/3 complex binding"/>
    <property type="evidence" value="ECO:0007669"/>
    <property type="project" value="InterPro"/>
</dbReference>
<evidence type="ECO:0000256" key="4">
    <source>
        <dbReference type="ARBA" id="ARBA00022490"/>
    </source>
</evidence>
<dbReference type="InterPro" id="IPR015915">
    <property type="entry name" value="Kelch-typ_b-propeller"/>
</dbReference>
<name>A0AA36M388_CYLNA</name>
<comment type="similarity">
    <text evidence="3">Belongs to the actin-binding proteins ADF family. GMF subfamily.</text>
</comment>
<dbReference type="SMART" id="SM00102">
    <property type="entry name" value="ADF"/>
    <property type="match status" value="1"/>
</dbReference>
<dbReference type="PROSITE" id="PS51263">
    <property type="entry name" value="ADF_H"/>
    <property type="match status" value="1"/>
</dbReference>
<comment type="subcellular location">
    <subcellularLocation>
        <location evidence="2">Cytoplasm</location>
    </subcellularLocation>
    <subcellularLocation>
        <location evidence="1">Nucleus</location>
    </subcellularLocation>
</comment>
<accession>A0AA36M388</accession>
<reference evidence="8" key="1">
    <citation type="submission" date="2023-07" db="EMBL/GenBank/DDBJ databases">
        <authorList>
            <consortium name="CYATHOMIX"/>
        </authorList>
    </citation>
    <scope>NUCLEOTIDE SEQUENCE</scope>
    <source>
        <strain evidence="8">N/A</strain>
    </source>
</reference>
<dbReference type="GO" id="GO:0005634">
    <property type="term" value="C:nucleus"/>
    <property type="evidence" value="ECO:0007669"/>
    <property type="project" value="UniProtKB-SubCell"/>
</dbReference>
<dbReference type="AlphaFoldDB" id="A0AA36M388"/>
<dbReference type="InterPro" id="IPR002108">
    <property type="entry name" value="ADF-H"/>
</dbReference>
<dbReference type="CDD" id="cd11283">
    <property type="entry name" value="ADF_GMF-beta_like"/>
    <property type="match status" value="1"/>
</dbReference>
<sequence length="825" mass="93218">MGDDAFDILNLPTTAVRRLLRFLRYPDLRNLAKAIPLFTSLCEDEYRKVDREFQARRDFKWTRFASSNDEDSMAPRGLHSMAYHEKECAMYAFGGEAPDWRLQGDVCGPASFNDLWRLDMTSLKWSRVVVKSSPYPLPKYLCSMVVYKDELLIYGGCRPLPRYGSAMHLNEMHIFNTEKKAYRILVTTNDGPNLAGHASCIHGDLFIVHGGVVSTCEVSYRVSVLDLVTKRWFHAPLPGFPTVLHYLASSPIPSFMVGSSSLVVLREGCLLATGENMRDDLPGNTSILFIFDPKDPEGVLWQYKLVPGIGRWWPPSGLSPPPSNKNFGGIAVMRCERLIRLISLGMPQKGSKDSRCNLTYDGVQKRSTNFINFSFTGMFVVSLKQRCRGENRSDDIVAKMIMEKLSEVPRQVILSEIIEYDGIKCVLEKCYLSTLEAENCKGARLATKPRTMDGVTITVTVNPRADSQKTNPLDEVDVAELKLRLRTTIAQLHMKYYATRPDVLLSPNLPSRNSSFRRMVAFTADIPVGDDFDPTQDLERIEWIPQSVQYGGPPETRKYCIVAARGEIVIHGGSVHFGDGMGMMGYTYLMSPVATQPSTATPTNGGTCNRFDFNVLSGTLMICGIPEELRENLKSFRFSKSTSMNVLILKIDRETQQMILEESMEDCSLDDVREELPHQQPRFLLISYSLRHSDGRVSYPLCLVFYSPPGCSPELQMMYAGSRNNLVQECELTKNFEIRDSEELTQEYLDSKAYNCRVVQNLLTTSVETIKAVFIRLQLALHFNMFDLIGSPLRSKYARATRRSCVRLLIDDVHFNSQIGKQGTH</sequence>
<dbReference type="GO" id="GO:0003779">
    <property type="term" value="F:actin binding"/>
    <property type="evidence" value="ECO:0007669"/>
    <property type="project" value="InterPro"/>
</dbReference>
<evidence type="ECO:0000256" key="1">
    <source>
        <dbReference type="ARBA" id="ARBA00004123"/>
    </source>
</evidence>
<dbReference type="InterPro" id="IPR001810">
    <property type="entry name" value="F-box_dom"/>
</dbReference>
<dbReference type="InterPro" id="IPR029006">
    <property type="entry name" value="ADF-H/Gelsolin-like_dom_sf"/>
</dbReference>
<dbReference type="Pfam" id="PF00241">
    <property type="entry name" value="Cofilin_ADF"/>
    <property type="match status" value="1"/>
</dbReference>
<comment type="caution">
    <text evidence="8">The sequence shown here is derived from an EMBL/GenBank/DDBJ whole genome shotgun (WGS) entry which is preliminary data.</text>
</comment>
<dbReference type="GO" id="GO:0005737">
    <property type="term" value="C:cytoplasm"/>
    <property type="evidence" value="ECO:0007669"/>
    <property type="project" value="UniProtKB-SubCell"/>
</dbReference>
<evidence type="ECO:0008006" key="10">
    <source>
        <dbReference type="Google" id="ProtNLM"/>
    </source>
</evidence>
<organism evidence="8 9">
    <name type="scientific">Cylicocyclus nassatus</name>
    <name type="common">Nematode worm</name>
    <dbReference type="NCBI Taxonomy" id="53992"/>
    <lineage>
        <taxon>Eukaryota</taxon>
        <taxon>Metazoa</taxon>
        <taxon>Ecdysozoa</taxon>
        <taxon>Nematoda</taxon>
        <taxon>Chromadorea</taxon>
        <taxon>Rhabditida</taxon>
        <taxon>Rhabditina</taxon>
        <taxon>Rhabditomorpha</taxon>
        <taxon>Strongyloidea</taxon>
        <taxon>Strongylidae</taxon>
        <taxon>Cylicocyclus</taxon>
    </lineage>
</organism>
<dbReference type="Gene3D" id="3.40.20.10">
    <property type="entry name" value="Severin"/>
    <property type="match status" value="1"/>
</dbReference>
<gene>
    <name evidence="8" type="ORF">CYNAS_LOCUS8701</name>
</gene>
<feature type="domain" description="F-box" evidence="6">
    <location>
        <begin position="5"/>
        <end position="56"/>
    </location>
</feature>
<dbReference type="InterPro" id="IPR052821">
    <property type="entry name" value="F-box_only_SRC"/>
</dbReference>
<dbReference type="GO" id="GO:0071944">
    <property type="term" value="C:cell periphery"/>
    <property type="evidence" value="ECO:0007669"/>
    <property type="project" value="UniProtKB-ARBA"/>
</dbReference>
<dbReference type="SUPFAM" id="SSF55753">
    <property type="entry name" value="Actin depolymerizing proteins"/>
    <property type="match status" value="1"/>
</dbReference>
<evidence type="ECO:0000313" key="9">
    <source>
        <dbReference type="Proteomes" id="UP001176961"/>
    </source>
</evidence>
<evidence type="ECO:0000256" key="5">
    <source>
        <dbReference type="ARBA" id="ARBA00023242"/>
    </source>
</evidence>
<keyword evidence="4" id="KW-0963">Cytoplasm</keyword>
<dbReference type="GO" id="GO:0071846">
    <property type="term" value="P:actin filament debranching"/>
    <property type="evidence" value="ECO:0007669"/>
    <property type="project" value="InterPro"/>
</dbReference>
<dbReference type="EMBL" id="CATQJL010000223">
    <property type="protein sequence ID" value="CAJ0596718.1"/>
    <property type="molecule type" value="Genomic_DNA"/>
</dbReference>
<feature type="domain" description="ADF-H" evidence="7">
    <location>
        <begin position="619"/>
        <end position="754"/>
    </location>
</feature>
<dbReference type="SUPFAM" id="SSF117281">
    <property type="entry name" value="Kelch motif"/>
    <property type="match status" value="1"/>
</dbReference>